<proteinExistence type="predicted"/>
<keyword evidence="2" id="KW-1185">Reference proteome</keyword>
<protein>
    <submittedName>
        <fullName evidence="1">Uncharacterized protein</fullName>
    </submittedName>
</protein>
<accession>A0A073KGE8</accession>
<name>A0A073KGE8_9BACI</name>
<dbReference type="STRING" id="574375.AZF08_06090"/>
<sequence>MLLTEKGDSSSFFIFFVSRGTKKIKRFGDNSGFCLSRMIIVIYIIRNDRTKLDFVAKKNKAIVG</sequence>
<reference evidence="1 2" key="1">
    <citation type="submission" date="2014-06" db="EMBL/GenBank/DDBJ databases">
        <title>Draft genome sequence of Bacillus gaemokensis JCM 15801 (MCCC 1A00707).</title>
        <authorList>
            <person name="Lai Q."/>
            <person name="Liu Y."/>
            <person name="Shao Z."/>
        </authorList>
    </citation>
    <scope>NUCLEOTIDE SEQUENCE [LARGE SCALE GENOMIC DNA]</scope>
    <source>
        <strain evidence="1 2">JCM 15801</strain>
    </source>
</reference>
<evidence type="ECO:0000313" key="2">
    <source>
        <dbReference type="Proteomes" id="UP000027778"/>
    </source>
</evidence>
<dbReference type="Proteomes" id="UP000027778">
    <property type="component" value="Unassembled WGS sequence"/>
</dbReference>
<comment type="caution">
    <text evidence="1">The sequence shown here is derived from an EMBL/GenBank/DDBJ whole genome shotgun (WGS) entry which is preliminary data.</text>
</comment>
<evidence type="ECO:0000313" key="1">
    <source>
        <dbReference type="EMBL" id="KEK25581.1"/>
    </source>
</evidence>
<dbReference type="EMBL" id="JOTM01000002">
    <property type="protein sequence ID" value="KEK25581.1"/>
    <property type="molecule type" value="Genomic_DNA"/>
</dbReference>
<organism evidence="1 2">
    <name type="scientific">Bacillus gaemokensis</name>
    <dbReference type="NCBI Taxonomy" id="574375"/>
    <lineage>
        <taxon>Bacteria</taxon>
        <taxon>Bacillati</taxon>
        <taxon>Bacillota</taxon>
        <taxon>Bacilli</taxon>
        <taxon>Bacillales</taxon>
        <taxon>Bacillaceae</taxon>
        <taxon>Bacillus</taxon>
        <taxon>Bacillus cereus group</taxon>
    </lineage>
</organism>
<gene>
    <name evidence="1" type="ORF">BAGA_13300</name>
</gene>
<dbReference type="AlphaFoldDB" id="A0A073KGE8"/>